<feature type="transmembrane region" description="Helical" evidence="2">
    <location>
        <begin position="240"/>
        <end position="259"/>
    </location>
</feature>
<organism evidence="3 4">
    <name type="scientific">Sphingomonas hankyongi</name>
    <dbReference type="NCBI Taxonomy" id="2908209"/>
    <lineage>
        <taxon>Bacteria</taxon>
        <taxon>Pseudomonadati</taxon>
        <taxon>Pseudomonadota</taxon>
        <taxon>Alphaproteobacteria</taxon>
        <taxon>Sphingomonadales</taxon>
        <taxon>Sphingomonadaceae</taxon>
        <taxon>Sphingomonas</taxon>
    </lineage>
</organism>
<evidence type="ECO:0000313" key="4">
    <source>
        <dbReference type="Proteomes" id="UP001165342"/>
    </source>
</evidence>
<keyword evidence="2" id="KW-0812">Transmembrane</keyword>
<feature type="transmembrane region" description="Helical" evidence="2">
    <location>
        <begin position="30"/>
        <end position="48"/>
    </location>
</feature>
<evidence type="ECO:0000256" key="1">
    <source>
        <dbReference type="SAM" id="MobiDB-lite"/>
    </source>
</evidence>
<gene>
    <name evidence="3" type="ORF">LZ538_01195</name>
</gene>
<keyword evidence="2" id="KW-1133">Transmembrane helix</keyword>
<evidence type="ECO:0000256" key="2">
    <source>
        <dbReference type="SAM" id="Phobius"/>
    </source>
</evidence>
<feature type="transmembrane region" description="Helical" evidence="2">
    <location>
        <begin position="153"/>
        <end position="174"/>
    </location>
</feature>
<dbReference type="EMBL" id="JAMGBE010000001">
    <property type="protein sequence ID" value="MCL6728669.1"/>
    <property type="molecule type" value="Genomic_DNA"/>
</dbReference>
<dbReference type="RefSeq" id="WP_249830174.1">
    <property type="nucleotide sequence ID" value="NZ_JAMGBE010000001.1"/>
</dbReference>
<feature type="region of interest" description="Disordered" evidence="1">
    <location>
        <begin position="1"/>
        <end position="21"/>
    </location>
</feature>
<proteinExistence type="predicted"/>
<protein>
    <recommendedName>
        <fullName evidence="5">DUF2306 domain-containing protein</fullName>
    </recommendedName>
</protein>
<evidence type="ECO:0008006" key="5">
    <source>
        <dbReference type="Google" id="ProtNLM"/>
    </source>
</evidence>
<sequence>MATVTAGISARPPRTDSLSGTPRAHALDRWIFVFMAAWFIAIVLAGFIPDSIEKVAMVRAGERPPFPLVLHFHAVLMGSFLLFLLAQTWLMATGRRAVHMRLGIFGMLLAAALVVVGFILVPTNFHLLWDAAHSGAPGAAEKFGQAVNVWENIMLLQIRIGILFALFLAIGLRARGGNAGLHKRMMILATAMALPAGIDRIPWLPHTMPTSPLSPDLYTLVAVSPMFVWDVIRNRRVHEAYWIWLGVLVPCAVFVNLMWDTPWWHATARQLMGV</sequence>
<reference evidence="3" key="1">
    <citation type="submission" date="2022-05" db="EMBL/GenBank/DDBJ databases">
        <authorList>
            <person name="Jo J.-H."/>
            <person name="Im W.-T."/>
        </authorList>
    </citation>
    <scope>NUCLEOTIDE SEQUENCE</scope>
    <source>
        <strain evidence="3">SE220</strain>
    </source>
</reference>
<feature type="transmembrane region" description="Helical" evidence="2">
    <location>
        <begin position="102"/>
        <end position="121"/>
    </location>
</feature>
<name>A0ABT0RYH7_9SPHN</name>
<dbReference type="Proteomes" id="UP001165342">
    <property type="component" value="Unassembled WGS sequence"/>
</dbReference>
<accession>A0ABT0RYH7</accession>
<keyword evidence="4" id="KW-1185">Reference proteome</keyword>
<comment type="caution">
    <text evidence="3">The sequence shown here is derived from an EMBL/GenBank/DDBJ whole genome shotgun (WGS) entry which is preliminary data.</text>
</comment>
<keyword evidence="2" id="KW-0472">Membrane</keyword>
<feature type="transmembrane region" description="Helical" evidence="2">
    <location>
        <begin position="68"/>
        <end position="90"/>
    </location>
</feature>
<evidence type="ECO:0000313" key="3">
    <source>
        <dbReference type="EMBL" id="MCL6728669.1"/>
    </source>
</evidence>